<dbReference type="GO" id="GO:0034599">
    <property type="term" value="P:cellular response to oxidative stress"/>
    <property type="evidence" value="ECO:0007669"/>
    <property type="project" value="InterPro"/>
</dbReference>
<keyword evidence="3" id="KW-0328">Glycosyltransferase</keyword>
<comment type="caution">
    <text evidence="11">The sequence shown here is derived from an EMBL/GenBank/DDBJ whole genome shotgun (WGS) entry which is preliminary data.</text>
</comment>
<evidence type="ECO:0000256" key="10">
    <source>
        <dbReference type="SAM" id="Phobius"/>
    </source>
</evidence>
<dbReference type="GO" id="GO:0005789">
    <property type="term" value="C:endoplasmic reticulum membrane"/>
    <property type="evidence" value="ECO:0007669"/>
    <property type="project" value="InterPro"/>
</dbReference>
<keyword evidence="9 10" id="KW-0472">Membrane</keyword>
<dbReference type="PANTHER" id="PTHR11214">
    <property type="entry name" value="BETA-1,3-N-ACETYLGLUCOSAMINYLTRANSFERASE"/>
    <property type="match status" value="1"/>
</dbReference>
<protein>
    <submittedName>
        <fullName evidence="11">Uncharacterized protein</fullName>
    </submittedName>
</protein>
<gene>
    <name evidence="11" type="ORF">CHRIB12_LOCUS11287</name>
</gene>
<evidence type="ECO:0000313" key="12">
    <source>
        <dbReference type="Proteomes" id="UP000684084"/>
    </source>
</evidence>
<dbReference type="InterPro" id="IPR021100">
    <property type="entry name" value="N-glycosylation_EOS1"/>
</dbReference>
<feature type="transmembrane region" description="Helical" evidence="10">
    <location>
        <begin position="20"/>
        <end position="45"/>
    </location>
</feature>
<keyword evidence="7 10" id="KW-1133">Transmembrane helix</keyword>
<keyword evidence="8" id="KW-0333">Golgi apparatus</keyword>
<evidence type="ECO:0000256" key="3">
    <source>
        <dbReference type="ARBA" id="ARBA00022676"/>
    </source>
</evidence>
<keyword evidence="5 10" id="KW-0812">Transmembrane</keyword>
<dbReference type="PANTHER" id="PTHR11214:SF3">
    <property type="entry name" value="BETA-1,3-GALACTOSYLTRANSFERASE 6"/>
    <property type="match status" value="1"/>
</dbReference>
<accession>A0A916E8E6</accession>
<dbReference type="OrthoDB" id="2139606at2759"/>
<evidence type="ECO:0000313" key="11">
    <source>
        <dbReference type="EMBL" id="CAB5367358.1"/>
    </source>
</evidence>
<proteinExistence type="inferred from homology"/>
<dbReference type="VEuPathDB" id="FungiDB:RhiirFUN_019663"/>
<comment type="subcellular location">
    <subcellularLocation>
        <location evidence="1">Golgi apparatus membrane</location>
        <topology evidence="1">Single-pass type II membrane protein</topology>
    </subcellularLocation>
</comment>
<evidence type="ECO:0000256" key="6">
    <source>
        <dbReference type="ARBA" id="ARBA00022968"/>
    </source>
</evidence>
<feature type="transmembrane region" description="Helical" evidence="10">
    <location>
        <begin position="121"/>
        <end position="143"/>
    </location>
</feature>
<organism evidence="11 12">
    <name type="scientific">Rhizophagus irregularis</name>
    <dbReference type="NCBI Taxonomy" id="588596"/>
    <lineage>
        <taxon>Eukaryota</taxon>
        <taxon>Fungi</taxon>
        <taxon>Fungi incertae sedis</taxon>
        <taxon>Mucoromycota</taxon>
        <taxon>Glomeromycotina</taxon>
        <taxon>Glomeromycetes</taxon>
        <taxon>Glomerales</taxon>
        <taxon>Glomeraceae</taxon>
        <taxon>Rhizophagus</taxon>
    </lineage>
</organism>
<evidence type="ECO:0000256" key="5">
    <source>
        <dbReference type="ARBA" id="ARBA00022692"/>
    </source>
</evidence>
<keyword evidence="4" id="KW-0808">Transferase</keyword>
<dbReference type="Proteomes" id="UP000684084">
    <property type="component" value="Unassembled WGS sequence"/>
</dbReference>
<comment type="similarity">
    <text evidence="2">Belongs to the glycosyltransferase 31 family.</text>
</comment>
<evidence type="ECO:0000256" key="4">
    <source>
        <dbReference type="ARBA" id="ARBA00022679"/>
    </source>
</evidence>
<dbReference type="Pfam" id="PF12326">
    <property type="entry name" value="EOS1"/>
    <property type="match status" value="1"/>
</dbReference>
<dbReference type="GO" id="GO:0016758">
    <property type="term" value="F:hexosyltransferase activity"/>
    <property type="evidence" value="ECO:0007669"/>
    <property type="project" value="InterPro"/>
</dbReference>
<evidence type="ECO:0000256" key="1">
    <source>
        <dbReference type="ARBA" id="ARBA00004323"/>
    </source>
</evidence>
<evidence type="ECO:0000256" key="7">
    <source>
        <dbReference type="ARBA" id="ARBA00022989"/>
    </source>
</evidence>
<dbReference type="GO" id="GO:0006493">
    <property type="term" value="P:protein O-linked glycosylation"/>
    <property type="evidence" value="ECO:0007669"/>
    <property type="project" value="TreeGrafter"/>
</dbReference>
<evidence type="ECO:0000256" key="8">
    <source>
        <dbReference type="ARBA" id="ARBA00023034"/>
    </source>
</evidence>
<evidence type="ECO:0000256" key="2">
    <source>
        <dbReference type="ARBA" id="ARBA00008661"/>
    </source>
</evidence>
<feature type="transmembrane region" description="Helical" evidence="10">
    <location>
        <begin position="77"/>
        <end position="100"/>
    </location>
</feature>
<reference evidence="11" key="1">
    <citation type="submission" date="2020-05" db="EMBL/GenBank/DDBJ databases">
        <authorList>
            <person name="Rincon C."/>
            <person name="Sanders R I."/>
            <person name="Robbins C."/>
            <person name="Chaturvedi A."/>
        </authorList>
    </citation>
    <scope>NUCLEOTIDE SEQUENCE</scope>
    <source>
        <strain evidence="11">CHB12</strain>
    </source>
</reference>
<feature type="transmembrane region" description="Helical" evidence="10">
    <location>
        <begin position="192"/>
        <end position="212"/>
    </location>
</feature>
<name>A0A916E8E6_9GLOM</name>
<dbReference type="InterPro" id="IPR007577">
    <property type="entry name" value="GlycoTrfase_DXD_sugar-bd_CS"/>
</dbReference>
<dbReference type="AlphaFoldDB" id="A0A916E8E6"/>
<sequence>MMSHLPSFRPRPIGIPRRFYLPLFFLRGLSIVPATYSFFSCISYANYVNERDADGFLELRSTELDYWLGSIWFSKSFILQILRSLSSVFLARWCLLAGLWSYWLADGLMRRWLFYYEVSSAIIRLISLQAINWVITAFVITHYGPDEPIWAWMICSVVLAVCNTIQWLFTSTTKYQKADEPEKIRQLIVREIFRYIVIPLAIFTFITMIFLLEQQSRIRYNSNLGLTTYKLNTNLNLNDIRSDSNVKVIMIVLSSWTESGYKKRQTFRDTSATLFPQNSKKISIAYRFILGDAPSSKAQMNMGQKLLDESKRYGDIIIVPTSDSQDNLSRKVYKGFEWSNKYAFDYIVKANDDIFVRMDILSHELEELGPDKKYYWKGLSYWNIPTRNAEIKNTAVGYKLPVFPPFTAGAFYILSRDIISLLVTDTPRLFIKNDDQNLGIWLFPYNIKPIHDRRIQQTDVCEDDMIAKRFGEDFEGGQIMKDMYENVINHRRMCEGFKQRFCALCYPCWGRENHWKDLNFDCDDVKGITLLNQTTLIIDNPKYPVSVFDDPMNVTMGSEEDRWIIPGLLSQHSSVYSRTNQWYLLHWVCWTTDPSTFQERHYKAIELIWVHTPKAIVFVLTTTLPQDFFLEYQNQGYIIHVIKFNKELMLERQWFLGQNSKNWLNNWNKLENNQFFSYHLTDYMRYLLLYKYGGVYMDIDALWVRAPPDTNIEFIGSDSSSISSDFEWTLDKDGTYLVPGVMRFKKGWSMFREIMEQALSPSYSPSCFNCIGSRAITVYVKEYREVLERHGLIILPNHILCPRNYIHIDKLLRSDPIAQKEFQKIGESSWNIHLFGRSTNYQFIENGSVISLLLKTFSLDVPHASAPLIAGGKPNFSNPSYPFVLEGPKKYRFVSSTTVKEVDQYTGSLNGQFQGLNLIFIRGGPPIVNQTTIKAKALNGKLSFNLHGGDWSESSLTINNSTKKDVNALLNTLTYRPNDHLRRTEEKDDISLEVTYGDHQAKLIIEIEIPIWQDNVEPSLK</sequence>
<dbReference type="Pfam" id="PF04488">
    <property type="entry name" value="Gly_transf_sug"/>
    <property type="match status" value="1"/>
</dbReference>
<feature type="transmembrane region" description="Helical" evidence="10">
    <location>
        <begin position="149"/>
        <end position="171"/>
    </location>
</feature>
<dbReference type="GO" id="GO:0000139">
    <property type="term" value="C:Golgi membrane"/>
    <property type="evidence" value="ECO:0007669"/>
    <property type="project" value="UniProtKB-SubCell"/>
</dbReference>
<keyword evidence="6" id="KW-0735">Signal-anchor</keyword>
<evidence type="ECO:0000256" key="9">
    <source>
        <dbReference type="ARBA" id="ARBA00023136"/>
    </source>
</evidence>
<dbReference type="InterPro" id="IPR002659">
    <property type="entry name" value="Glyco_trans_31"/>
</dbReference>
<dbReference type="EMBL" id="CAGKOT010000023">
    <property type="protein sequence ID" value="CAB5367358.1"/>
    <property type="molecule type" value="Genomic_DNA"/>
</dbReference>
<dbReference type="Pfam" id="PF01762">
    <property type="entry name" value="Galactosyl_T"/>
    <property type="match status" value="1"/>
</dbReference>